<evidence type="ECO:0000313" key="3">
    <source>
        <dbReference type="Proteomes" id="UP000595437"/>
    </source>
</evidence>
<dbReference type="Proteomes" id="UP000595437">
    <property type="component" value="Chromosome 20"/>
</dbReference>
<feature type="compositionally biased region" description="Low complexity" evidence="1">
    <location>
        <begin position="1"/>
        <end position="35"/>
    </location>
</feature>
<keyword evidence="3" id="KW-1185">Reference proteome</keyword>
<dbReference type="EMBL" id="CP045909">
    <property type="protein sequence ID" value="QQP32501.1"/>
    <property type="molecule type" value="Genomic_DNA"/>
</dbReference>
<evidence type="ECO:0000313" key="2">
    <source>
        <dbReference type="EMBL" id="QQP32501.1"/>
    </source>
</evidence>
<feature type="region of interest" description="Disordered" evidence="1">
    <location>
        <begin position="1"/>
        <end position="56"/>
    </location>
</feature>
<gene>
    <name evidence="2" type="ORF">FKW44_024833</name>
</gene>
<reference evidence="3" key="1">
    <citation type="submission" date="2021-01" db="EMBL/GenBank/DDBJ databases">
        <title>Caligus Genome Assembly.</title>
        <authorList>
            <person name="Gallardo-Escarate C."/>
        </authorList>
    </citation>
    <scope>NUCLEOTIDE SEQUENCE [LARGE SCALE GENOMIC DNA]</scope>
</reference>
<name>A0A7T8JU54_CALRO</name>
<proteinExistence type="predicted"/>
<protein>
    <submittedName>
        <fullName evidence="2">Uncharacterized protein</fullName>
    </submittedName>
</protein>
<dbReference type="AlphaFoldDB" id="A0A7T8JU54"/>
<evidence type="ECO:0000256" key="1">
    <source>
        <dbReference type="SAM" id="MobiDB-lite"/>
    </source>
</evidence>
<feature type="non-terminal residue" evidence="2">
    <location>
        <position position="1"/>
    </location>
</feature>
<accession>A0A7T8JU54</accession>
<organism evidence="2 3">
    <name type="scientific">Caligus rogercresseyi</name>
    <name type="common">Sea louse</name>
    <dbReference type="NCBI Taxonomy" id="217165"/>
    <lineage>
        <taxon>Eukaryota</taxon>
        <taxon>Metazoa</taxon>
        <taxon>Ecdysozoa</taxon>
        <taxon>Arthropoda</taxon>
        <taxon>Crustacea</taxon>
        <taxon>Multicrustacea</taxon>
        <taxon>Hexanauplia</taxon>
        <taxon>Copepoda</taxon>
        <taxon>Siphonostomatoida</taxon>
        <taxon>Caligidae</taxon>
        <taxon>Caligus</taxon>
    </lineage>
</organism>
<sequence length="110" mass="11836">MRSPSSSTPITTPRTSSGSSGSTATQSTGSPQGSSLNRKTGDIDPRGCPHRVQGQPKMTMTEFAEKKSMARTTVSNTVKAAGEKSIMCLERPLLTQRRQDRADLDGEKHE</sequence>